<feature type="transmembrane region" description="Helical" evidence="1">
    <location>
        <begin position="15"/>
        <end position="32"/>
    </location>
</feature>
<comment type="caution">
    <text evidence="2">The sequence shown here is derived from an EMBL/GenBank/DDBJ whole genome shotgun (WGS) entry which is preliminary data.</text>
</comment>
<feature type="transmembrane region" description="Helical" evidence="1">
    <location>
        <begin position="86"/>
        <end position="104"/>
    </location>
</feature>
<organism evidence="2 3">
    <name type="scientific">Arcicella aurantiaca</name>
    <dbReference type="NCBI Taxonomy" id="591202"/>
    <lineage>
        <taxon>Bacteria</taxon>
        <taxon>Pseudomonadati</taxon>
        <taxon>Bacteroidota</taxon>
        <taxon>Cytophagia</taxon>
        <taxon>Cytophagales</taxon>
        <taxon>Flectobacillaceae</taxon>
        <taxon>Arcicella</taxon>
    </lineage>
</organism>
<dbReference type="RefSeq" id="WP_146199231.1">
    <property type="nucleotide sequence ID" value="NZ_QGGO01000036.1"/>
</dbReference>
<proteinExistence type="predicted"/>
<evidence type="ECO:0000256" key="1">
    <source>
        <dbReference type="SAM" id="Phobius"/>
    </source>
</evidence>
<feature type="transmembrane region" description="Helical" evidence="1">
    <location>
        <begin position="146"/>
        <end position="164"/>
    </location>
</feature>
<reference evidence="2 3" key="1">
    <citation type="submission" date="2018-05" db="EMBL/GenBank/DDBJ databases">
        <title>Genomic Encyclopedia of Archaeal and Bacterial Type Strains, Phase II (KMG-II): from individual species to whole genera.</title>
        <authorList>
            <person name="Goeker M."/>
        </authorList>
    </citation>
    <scope>NUCLEOTIDE SEQUENCE [LARGE SCALE GENOMIC DNA]</scope>
    <source>
        <strain evidence="2 3">DSM 22214</strain>
    </source>
</reference>
<keyword evidence="1" id="KW-0472">Membrane</keyword>
<feature type="transmembrane region" description="Helical" evidence="1">
    <location>
        <begin position="208"/>
        <end position="232"/>
    </location>
</feature>
<keyword evidence="1" id="KW-1133">Transmembrane helix</keyword>
<feature type="transmembrane region" description="Helical" evidence="1">
    <location>
        <begin position="116"/>
        <end position="134"/>
    </location>
</feature>
<evidence type="ECO:0000313" key="3">
    <source>
        <dbReference type="Proteomes" id="UP000245489"/>
    </source>
</evidence>
<dbReference type="AlphaFoldDB" id="A0A316E367"/>
<sequence length="243" mass="28485">MIQADKTKQVLELCAYLLILSRGMLFVISLYCRKNYHLDKAMKVLFYVTLIGFVIAIGEILFIYLVKHYTTFFLPYLQKYEIDDTFFISPFYYLNEILFYGLAYSYSLGNKYTRPIQIVTFVLFIAEIINTIWLEGYKDSQPVGSFIFSSYNIALSFFYLKNFYAKNLRSNSTKDGILIISWGILLQSVLSIFIYILSKNIFNDDVILYYKISIFRMVIESLCFVVMAYGVWLSRNRGLKVST</sequence>
<keyword evidence="1" id="KW-0812">Transmembrane</keyword>
<protein>
    <submittedName>
        <fullName evidence="2">Uncharacterized protein</fullName>
    </submittedName>
</protein>
<evidence type="ECO:0000313" key="2">
    <source>
        <dbReference type="EMBL" id="PWK17340.1"/>
    </source>
</evidence>
<name>A0A316E367_9BACT</name>
<feature type="transmembrane region" description="Helical" evidence="1">
    <location>
        <begin position="176"/>
        <end position="196"/>
    </location>
</feature>
<dbReference type="EMBL" id="QGGO01000036">
    <property type="protein sequence ID" value="PWK17340.1"/>
    <property type="molecule type" value="Genomic_DNA"/>
</dbReference>
<feature type="transmembrane region" description="Helical" evidence="1">
    <location>
        <begin position="44"/>
        <end position="66"/>
    </location>
</feature>
<gene>
    <name evidence="2" type="ORF">LV89_04441</name>
</gene>
<keyword evidence="3" id="KW-1185">Reference proteome</keyword>
<accession>A0A316E367</accession>
<dbReference type="Proteomes" id="UP000245489">
    <property type="component" value="Unassembled WGS sequence"/>
</dbReference>